<evidence type="ECO:0000313" key="3">
    <source>
        <dbReference type="Proteomes" id="UP000190797"/>
    </source>
</evidence>
<dbReference type="STRING" id="1909395.BKM31_04970"/>
<feature type="transmembrane region" description="Helical" evidence="1">
    <location>
        <begin position="37"/>
        <end position="54"/>
    </location>
</feature>
<keyword evidence="1" id="KW-0812">Transmembrane</keyword>
<keyword evidence="3" id="KW-1185">Reference proteome</keyword>
<accession>A0A1U9ZSI8</accession>
<dbReference type="EMBL" id="CP017717">
    <property type="protein sequence ID" value="AQZ60926.1"/>
    <property type="molecule type" value="Genomic_DNA"/>
</dbReference>
<feature type="transmembrane region" description="Helical" evidence="1">
    <location>
        <begin position="86"/>
        <end position="106"/>
    </location>
</feature>
<name>A0A1U9ZSI8_9ACTN</name>
<organism evidence="2 3">
    <name type="scientific">[Actinomadura] parvosata subsp. kistnae</name>
    <dbReference type="NCBI Taxonomy" id="1909395"/>
    <lineage>
        <taxon>Bacteria</taxon>
        <taxon>Bacillati</taxon>
        <taxon>Actinomycetota</taxon>
        <taxon>Actinomycetes</taxon>
        <taxon>Streptosporangiales</taxon>
        <taxon>Streptosporangiaceae</taxon>
        <taxon>Nonomuraea</taxon>
    </lineage>
</organism>
<keyword evidence="1" id="KW-0472">Membrane</keyword>
<feature type="transmembrane region" description="Helical" evidence="1">
    <location>
        <begin position="61"/>
        <end position="80"/>
    </location>
</feature>
<gene>
    <name evidence="2" type="ORF">BKM31_04970</name>
</gene>
<dbReference type="OrthoDB" id="3538616at2"/>
<dbReference type="KEGG" id="noa:BKM31_04970"/>
<evidence type="ECO:0000313" key="2">
    <source>
        <dbReference type="EMBL" id="AQZ60926.1"/>
    </source>
</evidence>
<dbReference type="AlphaFoldDB" id="A0A1U9ZSI8"/>
<reference evidence="3" key="1">
    <citation type="journal article" date="2017" name="Med. Chem. Commun.">
        <title>Nonomuraea sp. ATCC 55076 harbours the largest actinomycete chromosome to date and the kistamicin biosynthetic gene cluster.</title>
        <authorList>
            <person name="Nazari B."/>
            <person name="Forneris C.C."/>
            <person name="Gibson M.I."/>
            <person name="Moon K."/>
            <person name="Schramma K.R."/>
            <person name="Seyedsayamdost M.R."/>
        </authorList>
    </citation>
    <scope>NUCLEOTIDE SEQUENCE [LARGE SCALE GENOMIC DNA]</scope>
    <source>
        <strain evidence="3">ATCC 55076</strain>
    </source>
</reference>
<keyword evidence="1" id="KW-1133">Transmembrane helix</keyword>
<feature type="transmembrane region" description="Helical" evidence="1">
    <location>
        <begin position="12"/>
        <end position="31"/>
    </location>
</feature>
<evidence type="ECO:0000256" key="1">
    <source>
        <dbReference type="SAM" id="Phobius"/>
    </source>
</evidence>
<dbReference type="Proteomes" id="UP000190797">
    <property type="component" value="Chromosome"/>
</dbReference>
<protein>
    <submittedName>
        <fullName evidence="2">Uncharacterized protein</fullName>
    </submittedName>
</protein>
<sequence length="129" mass="13134">MKKVTILGQEPAVILFMVNALVALLVAFGLGLSQVQVAAISTIASAVVSIVVTVMTRPIVVSALTGAVTTLMTAVAGFGLEFTADQIGAAVTVLSLVLGLVLRANVTPVSGPVQPQIDAELMRRPAGQP</sequence>
<proteinExistence type="predicted"/>
<dbReference type="RefSeq" id="WP_080036997.1">
    <property type="nucleotide sequence ID" value="NZ_CP017717.1"/>
</dbReference>